<evidence type="ECO:0000256" key="1">
    <source>
        <dbReference type="SAM" id="MobiDB-lite"/>
    </source>
</evidence>
<proteinExistence type="predicted"/>
<gene>
    <name evidence="2" type="ORF">LTRI10_LOCUS28925</name>
</gene>
<sequence length="163" mass="18253">MREALASLFDICLVAGRLLLTPLVLVFNTSARNQQSSWRGWTQDEITKAAAREIPKDRPDSALRSSTVGRGDSWDLRVRKEQQPVAKGRYNKRARPACDVAPMDWYKRCKKNPKRGWRFQLPSSADLEERIAPISVDLATLGMAPPAPPVDPKMNVQGTPIKS</sequence>
<name>A0AAV2EQ80_9ROSI</name>
<organism evidence="2 3">
    <name type="scientific">Linum trigynum</name>
    <dbReference type="NCBI Taxonomy" id="586398"/>
    <lineage>
        <taxon>Eukaryota</taxon>
        <taxon>Viridiplantae</taxon>
        <taxon>Streptophyta</taxon>
        <taxon>Embryophyta</taxon>
        <taxon>Tracheophyta</taxon>
        <taxon>Spermatophyta</taxon>
        <taxon>Magnoliopsida</taxon>
        <taxon>eudicotyledons</taxon>
        <taxon>Gunneridae</taxon>
        <taxon>Pentapetalae</taxon>
        <taxon>rosids</taxon>
        <taxon>fabids</taxon>
        <taxon>Malpighiales</taxon>
        <taxon>Linaceae</taxon>
        <taxon>Linum</taxon>
    </lineage>
</organism>
<evidence type="ECO:0000313" key="2">
    <source>
        <dbReference type="EMBL" id="CAL1387974.1"/>
    </source>
</evidence>
<reference evidence="2 3" key="1">
    <citation type="submission" date="2024-04" db="EMBL/GenBank/DDBJ databases">
        <authorList>
            <person name="Fracassetti M."/>
        </authorList>
    </citation>
    <scope>NUCLEOTIDE SEQUENCE [LARGE SCALE GENOMIC DNA]</scope>
</reference>
<dbReference type="AlphaFoldDB" id="A0AAV2EQ80"/>
<keyword evidence="3" id="KW-1185">Reference proteome</keyword>
<dbReference type="EMBL" id="OZ034818">
    <property type="protein sequence ID" value="CAL1387974.1"/>
    <property type="molecule type" value="Genomic_DNA"/>
</dbReference>
<protein>
    <submittedName>
        <fullName evidence="2">Uncharacterized protein</fullName>
    </submittedName>
</protein>
<evidence type="ECO:0000313" key="3">
    <source>
        <dbReference type="Proteomes" id="UP001497516"/>
    </source>
</evidence>
<dbReference type="Proteomes" id="UP001497516">
    <property type="component" value="Chromosome 5"/>
</dbReference>
<accession>A0AAV2EQ80</accession>
<feature type="region of interest" description="Disordered" evidence="1">
    <location>
        <begin position="144"/>
        <end position="163"/>
    </location>
</feature>